<dbReference type="Gene3D" id="3.40.50.80">
    <property type="entry name" value="Nucleotide-binding domain of ferredoxin-NADP reductase (FNR) module"/>
    <property type="match status" value="1"/>
</dbReference>
<dbReference type="InterPro" id="IPR017927">
    <property type="entry name" value="FAD-bd_FR_type"/>
</dbReference>
<dbReference type="Pfam" id="PF10418">
    <property type="entry name" value="DHODB_Fe-S_bind"/>
    <property type="match status" value="1"/>
</dbReference>
<evidence type="ECO:0000313" key="5">
    <source>
        <dbReference type="Proteomes" id="UP000005451"/>
    </source>
</evidence>
<comment type="cofactor">
    <cofactor evidence="2">
        <name>[2Fe-2S] cluster</name>
        <dbReference type="ChEBI" id="CHEBI:190135"/>
    </cofactor>
    <text evidence="2">Binds 1 [2Fe-2S] cluster per subunit.</text>
</comment>
<dbReference type="Gene3D" id="2.40.30.10">
    <property type="entry name" value="Translation factors"/>
    <property type="match status" value="1"/>
</dbReference>
<dbReference type="SUPFAM" id="SSF52343">
    <property type="entry name" value="Ferredoxin reductase-like, C-terminal NADP-linked domain"/>
    <property type="match status" value="1"/>
</dbReference>
<dbReference type="InterPro" id="IPR019480">
    <property type="entry name" value="Dihydroorotate_DH_Fe-S-bd"/>
</dbReference>
<dbReference type="eggNOG" id="COG0543">
    <property type="taxonomic scope" value="Bacteria"/>
</dbReference>
<feature type="binding site" evidence="2">
    <location>
        <position position="245"/>
    </location>
    <ligand>
        <name>[2Fe-2S] cluster</name>
        <dbReference type="ChEBI" id="CHEBI:190135"/>
    </ligand>
</feature>
<evidence type="ECO:0000313" key="4">
    <source>
        <dbReference type="EMBL" id="EEB35796.1"/>
    </source>
</evidence>
<dbReference type="SUPFAM" id="SSF63380">
    <property type="entry name" value="Riboflavin synthase domain-like"/>
    <property type="match status" value="1"/>
</dbReference>
<feature type="binding site" evidence="2">
    <location>
        <position position="230"/>
    </location>
    <ligand>
        <name>[2Fe-2S] cluster</name>
        <dbReference type="ChEBI" id="CHEBI:190135"/>
    </ligand>
</feature>
<accession>B6WA36</accession>
<dbReference type="EMBL" id="ABXA01000036">
    <property type="protein sequence ID" value="EEB35796.1"/>
    <property type="molecule type" value="Genomic_DNA"/>
</dbReference>
<dbReference type="InterPro" id="IPR017938">
    <property type="entry name" value="Riboflavin_synthase-like_b-brl"/>
</dbReference>
<dbReference type="NCBIfam" id="NF004862">
    <property type="entry name" value="PRK06222.1"/>
    <property type="match status" value="1"/>
</dbReference>
<dbReference type="InterPro" id="IPR012165">
    <property type="entry name" value="Cyt_c3_hydrogenase_gsu"/>
</dbReference>
<dbReference type="PIRSF" id="PIRSF006816">
    <property type="entry name" value="Cyc3_hyd_g"/>
    <property type="match status" value="1"/>
</dbReference>
<comment type="caution">
    <text evidence="4">The sequence shown here is derived from an EMBL/GenBank/DDBJ whole genome shotgun (WGS) entry which is preliminary data.</text>
</comment>
<dbReference type="InterPro" id="IPR050353">
    <property type="entry name" value="PyrK_electron_transfer"/>
</dbReference>
<evidence type="ECO:0000259" key="3">
    <source>
        <dbReference type="PROSITE" id="PS51384"/>
    </source>
</evidence>
<feature type="binding site" evidence="1">
    <location>
        <begin position="68"/>
        <end position="70"/>
    </location>
    <ligand>
        <name>FAD</name>
        <dbReference type="ChEBI" id="CHEBI:57692"/>
    </ligand>
</feature>
<keyword evidence="2" id="KW-0411">Iron-sulfur</keyword>
<keyword evidence="2" id="KW-0408">Iron</keyword>
<dbReference type="PROSITE" id="PS51384">
    <property type="entry name" value="FAD_FR"/>
    <property type="match status" value="1"/>
</dbReference>
<keyword evidence="2" id="KW-0001">2Fe-2S</keyword>
<proteinExistence type="predicted"/>
<dbReference type="PANTHER" id="PTHR43513">
    <property type="entry name" value="DIHYDROOROTATE DEHYDROGENASE B (NAD(+)), ELECTRON TRANSFER SUBUNIT"/>
    <property type="match status" value="1"/>
</dbReference>
<name>B6WA36_9FIRM</name>
<keyword evidence="1" id="KW-0274">FAD</keyword>
<dbReference type="EC" id="1.18.1.2" evidence="4"/>
<dbReference type="GO" id="GO:0006221">
    <property type="term" value="P:pyrimidine nucleotide biosynthetic process"/>
    <property type="evidence" value="ECO:0007669"/>
    <property type="project" value="InterPro"/>
</dbReference>
<gene>
    <name evidence="4" type="ORF">ANHYDRO_01462</name>
</gene>
<feature type="binding site" evidence="2">
    <location>
        <position position="233"/>
    </location>
    <ligand>
        <name>[2Fe-2S] cluster</name>
        <dbReference type="ChEBI" id="CHEBI:190135"/>
    </ligand>
</feature>
<dbReference type="Proteomes" id="UP000005451">
    <property type="component" value="Unassembled WGS sequence"/>
</dbReference>
<organism evidence="4 5">
    <name type="scientific">Anaerococcus hydrogenalis DSM 7454</name>
    <dbReference type="NCBI Taxonomy" id="561177"/>
    <lineage>
        <taxon>Bacteria</taxon>
        <taxon>Bacillati</taxon>
        <taxon>Bacillota</taxon>
        <taxon>Tissierellia</taxon>
        <taxon>Tissierellales</taxon>
        <taxon>Peptoniphilaceae</taxon>
        <taxon>Anaerococcus</taxon>
    </lineage>
</organism>
<dbReference type="GO" id="GO:0004324">
    <property type="term" value="F:ferredoxin-NADP+ reductase activity"/>
    <property type="evidence" value="ECO:0007669"/>
    <property type="project" value="UniProtKB-EC"/>
</dbReference>
<sequence>MWKQLGGYMARIIEKTNLNDSTIKFVVKSPDIAKRAKPGQFIILRIDEKGERVPFTISETDDENVTIIVQIVGGTTIRMNELKAGDGFLDFVGPLGQPTELDQYKGKNVCVIGGGLGTAIAYPQAKYLHKIGAHTDVIMGFKNKDIIILEDELKNSSDNLYITTDDGSYGKQGFVTEVLKENIENGKKYDLVLAIGPMIMMKNTALVTKEYDIPTIVSLNSIMVDGTGMCGCCRVTVGGQMKFACVDGPDFDAFKVDFDEAMNRGRNYQQEEREHICRLTGDIRNGKI</sequence>
<dbReference type="GO" id="GO:0046872">
    <property type="term" value="F:metal ion binding"/>
    <property type="evidence" value="ECO:0007669"/>
    <property type="project" value="UniProtKB-KW"/>
</dbReference>
<dbReference type="AlphaFoldDB" id="B6WA36"/>
<feature type="domain" description="FAD-binding FR-type" evidence="3">
    <location>
        <begin position="5"/>
        <end position="101"/>
    </location>
</feature>
<reference evidence="4 5" key="2">
    <citation type="submission" date="2008-10" db="EMBL/GenBank/DDBJ databases">
        <title>Draft genome sequence of Anaerococcus hydrogenalis (DSM 7454).</title>
        <authorList>
            <person name="Sudarsanam P."/>
            <person name="Ley R."/>
            <person name="Guruge J."/>
            <person name="Turnbaugh P.J."/>
            <person name="Mahowald M."/>
            <person name="Liep D."/>
            <person name="Gordon J."/>
        </authorList>
    </citation>
    <scope>NUCLEOTIDE SEQUENCE [LARGE SCALE GENOMIC DNA]</scope>
    <source>
        <strain evidence="4 5">DSM 7454</strain>
    </source>
</reference>
<keyword evidence="4" id="KW-0560">Oxidoreductase</keyword>
<protein>
    <submittedName>
        <fullName evidence="4">Ferredoxin--NADP+ reductase, subunit alpha</fullName>
        <ecNumber evidence="4">1.18.1.2</ecNumber>
    </submittedName>
</protein>
<keyword evidence="2" id="KW-0479">Metal-binding</keyword>
<dbReference type="PANTHER" id="PTHR43513:SF3">
    <property type="entry name" value="DIHYDROOROTATE DEHYDROGENASE B (NAD(+)), ELECTRON TRANSFER SUBUNIT-RELATED"/>
    <property type="match status" value="1"/>
</dbReference>
<dbReference type="STRING" id="561177.ANHYDRO_01462"/>
<comment type="cofactor">
    <cofactor evidence="1">
        <name>FAD</name>
        <dbReference type="ChEBI" id="CHEBI:57692"/>
    </cofactor>
    <text evidence="1">Binds 1 FAD per subunit.</text>
</comment>
<dbReference type="CDD" id="cd06219">
    <property type="entry name" value="DHOD_e_trans_like1"/>
    <property type="match status" value="1"/>
</dbReference>
<reference evidence="4 5" key="1">
    <citation type="submission" date="2008-09" db="EMBL/GenBank/DDBJ databases">
        <authorList>
            <person name="Fulton L."/>
            <person name="Clifton S."/>
            <person name="Fulton B."/>
            <person name="Xu J."/>
            <person name="Minx P."/>
            <person name="Pepin K.H."/>
            <person name="Johnson M."/>
            <person name="Thiruvilangam P."/>
            <person name="Bhonagiri V."/>
            <person name="Nash W.E."/>
            <person name="Mardis E.R."/>
            <person name="Wilson R.K."/>
        </authorList>
    </citation>
    <scope>NUCLEOTIDE SEQUENCE [LARGE SCALE GENOMIC DNA]</scope>
    <source>
        <strain evidence="4 5">DSM 7454</strain>
    </source>
</reference>
<dbReference type="GO" id="GO:0051537">
    <property type="term" value="F:2 iron, 2 sulfur cluster binding"/>
    <property type="evidence" value="ECO:0007669"/>
    <property type="project" value="UniProtKB-KW"/>
</dbReference>
<evidence type="ECO:0000256" key="2">
    <source>
        <dbReference type="PIRSR" id="PIRSR006816-2"/>
    </source>
</evidence>
<keyword evidence="1" id="KW-0285">Flavoprotein</keyword>
<dbReference type="InterPro" id="IPR039261">
    <property type="entry name" value="FNR_nucleotide-bd"/>
</dbReference>
<evidence type="ECO:0000256" key="1">
    <source>
        <dbReference type="PIRSR" id="PIRSR006816-1"/>
    </source>
</evidence>
<dbReference type="GO" id="GO:0050660">
    <property type="term" value="F:flavin adenine dinucleotide binding"/>
    <property type="evidence" value="ECO:0007669"/>
    <property type="project" value="InterPro"/>
</dbReference>